<dbReference type="GO" id="GO:0043716">
    <property type="term" value="F:2-hydroxy-3-keto-5-methylthiopentenyl-1-phosphate phosphatase activity"/>
    <property type="evidence" value="ECO:0007669"/>
    <property type="project" value="UniProtKB-UniRule"/>
</dbReference>
<dbReference type="GO" id="GO:0043715">
    <property type="term" value="F:2,3-diketo-5-methylthiopentyl-1-phosphate enolase activity"/>
    <property type="evidence" value="ECO:0007669"/>
    <property type="project" value="UniProtKB-UniRule"/>
</dbReference>
<dbReference type="SFLD" id="SFLDS00003">
    <property type="entry name" value="Haloacid_Dehalogenase"/>
    <property type="match status" value="1"/>
</dbReference>
<reference evidence="5" key="1">
    <citation type="submission" date="2022-11" db="EMBL/GenBank/DDBJ databases">
        <title>Biodiversity and phylogenetic relationships of bacteria.</title>
        <authorList>
            <person name="Machado R.A.R."/>
            <person name="Bhat A."/>
            <person name="Loulou A."/>
            <person name="Kallel S."/>
        </authorList>
    </citation>
    <scope>NUCLEOTIDE SEQUENCE</scope>
    <source>
        <strain evidence="5">K-TC2</strain>
    </source>
</reference>
<dbReference type="NCBIfam" id="TIGR01691">
    <property type="entry name" value="enolase-ppase"/>
    <property type="match status" value="1"/>
</dbReference>
<dbReference type="PANTHER" id="PTHR20371:SF1">
    <property type="entry name" value="ENOLASE-PHOSPHATASE E1"/>
    <property type="match status" value="1"/>
</dbReference>
<dbReference type="GO" id="GO:0019509">
    <property type="term" value="P:L-methionine salvage from methylthioadenosine"/>
    <property type="evidence" value="ECO:0007669"/>
    <property type="project" value="UniProtKB-UniRule"/>
</dbReference>
<dbReference type="PANTHER" id="PTHR20371">
    <property type="entry name" value="ENOLASE-PHOSPHATASE E1"/>
    <property type="match status" value="1"/>
</dbReference>
<keyword evidence="2 4" id="KW-0378">Hydrolase</keyword>
<evidence type="ECO:0000256" key="2">
    <source>
        <dbReference type="ARBA" id="ARBA00022801"/>
    </source>
</evidence>
<keyword evidence="3 4" id="KW-0486">Methionine biosynthesis</keyword>
<gene>
    <name evidence="4 5" type="primary">mtnC</name>
    <name evidence="5" type="ORF">OSH07_01240</name>
</gene>
<dbReference type="EMBL" id="JAPKNK010000001">
    <property type="protein sequence ID" value="MCX5567809.1"/>
    <property type="molecule type" value="Genomic_DNA"/>
</dbReference>
<proteinExistence type="inferred from homology"/>
<dbReference type="AlphaFoldDB" id="A0A9X3DY53"/>
<dbReference type="Pfam" id="PF00702">
    <property type="entry name" value="Hydrolase"/>
    <property type="match status" value="1"/>
</dbReference>
<dbReference type="RefSeq" id="WP_266336786.1">
    <property type="nucleotide sequence ID" value="NZ_JAPKNK010000001.1"/>
</dbReference>
<comment type="similarity">
    <text evidence="4">Belongs to the HAD-like hydrolase superfamily. MasA/MtnC family.</text>
</comment>
<dbReference type="NCBIfam" id="TIGR01549">
    <property type="entry name" value="HAD-SF-IA-v1"/>
    <property type="match status" value="1"/>
</dbReference>
<dbReference type="Proteomes" id="UP001144805">
    <property type="component" value="Unassembled WGS sequence"/>
</dbReference>
<dbReference type="SFLD" id="SFLDG01133">
    <property type="entry name" value="C1.5.4:_Enolase-phosphatase_Li"/>
    <property type="match status" value="1"/>
</dbReference>
<dbReference type="InterPro" id="IPR036412">
    <property type="entry name" value="HAD-like_sf"/>
</dbReference>
<comment type="pathway">
    <text evidence="4">Amino-acid biosynthesis; L-methionine biosynthesis via salvage pathway; L-methionine from S-methyl-5-thio-alpha-D-ribose 1-phosphate: step 3/6.</text>
</comment>
<comment type="catalytic activity">
    <reaction evidence="4">
        <text>5-methylsulfanyl-2,3-dioxopentyl phosphate + H2O = 1,2-dihydroxy-5-(methylsulfanyl)pent-1-en-3-one + phosphate</text>
        <dbReference type="Rhea" id="RHEA:21700"/>
        <dbReference type="ChEBI" id="CHEBI:15377"/>
        <dbReference type="ChEBI" id="CHEBI:43474"/>
        <dbReference type="ChEBI" id="CHEBI:49252"/>
        <dbReference type="ChEBI" id="CHEBI:58828"/>
        <dbReference type="EC" id="3.1.3.77"/>
    </reaction>
</comment>
<dbReference type="SFLD" id="SFLDF00044">
    <property type="entry name" value="enolase-phosphatase"/>
    <property type="match status" value="1"/>
</dbReference>
<dbReference type="SUPFAM" id="SSF56784">
    <property type="entry name" value="HAD-like"/>
    <property type="match status" value="1"/>
</dbReference>
<comment type="function">
    <text evidence="4">Bifunctional enzyme that catalyzes the enolization of 2,3-diketo-5-methylthiopentyl-1-phosphate (DK-MTP-1-P) into the intermediate 2-hydroxy-3-keto-5-methylthiopentenyl-1-phosphate (HK-MTPenyl-1-P), which is then dephosphorylated to form the acireductone 1,2-dihydroxy-3-keto-5-methylthiopentene (DHK-MTPene).</text>
</comment>
<sequence length="239" mass="25329">MSTPQIRAILTDIEGTTSSISFVKDVLFPFARSRLAGFVAEHAADPEVADALAEARTLAERPDLDTEATIALLQGWIDEDRKAKPLKALQGMIWEDGYRSGVLKGDIYPDAIAGLEAWKAEGLALYVYSSGSVLAQKLIFGFTHAGDLTPLFSGYFDTAIGSKLEAASYTAIAGEIGIAPAEILFLSDNTKELDAARAAGMKTIGLDRGEAVIPPDQTHPLVTEFGAIDAKAGTVRNAG</sequence>
<organism evidence="5 6">
    <name type="scientific">Kaistia nematophila</name>
    <dbReference type="NCBI Taxonomy" id="2994654"/>
    <lineage>
        <taxon>Bacteria</taxon>
        <taxon>Pseudomonadati</taxon>
        <taxon>Pseudomonadota</taxon>
        <taxon>Alphaproteobacteria</taxon>
        <taxon>Hyphomicrobiales</taxon>
        <taxon>Kaistiaceae</taxon>
        <taxon>Kaistia</taxon>
    </lineage>
</organism>
<keyword evidence="6" id="KW-1185">Reference proteome</keyword>
<comment type="pathway">
    <text evidence="4">Amino-acid biosynthesis; L-methionine biosynthesis via salvage pathway; L-methionine from S-methyl-5-thio-alpha-D-ribose 1-phosphate: step 4/6.</text>
</comment>
<evidence type="ECO:0000256" key="3">
    <source>
        <dbReference type="ARBA" id="ARBA00023167"/>
    </source>
</evidence>
<comment type="caution">
    <text evidence="5">The sequence shown here is derived from an EMBL/GenBank/DDBJ whole genome shotgun (WGS) entry which is preliminary data.</text>
</comment>
<protein>
    <recommendedName>
        <fullName evidence="4">Enolase-phosphatase E1</fullName>
        <ecNumber evidence="4">3.1.3.77</ecNumber>
    </recommendedName>
    <alternativeName>
        <fullName evidence="4">2,3-diketo-5-methylthio-1-phosphopentane phosphatase</fullName>
    </alternativeName>
</protein>
<keyword evidence="4" id="KW-0479">Metal-binding</keyword>
<dbReference type="SFLD" id="SFLDG01129">
    <property type="entry name" value="C1.5:_HAD__Beta-PGM__Phosphata"/>
    <property type="match status" value="1"/>
</dbReference>
<dbReference type="InterPro" id="IPR023214">
    <property type="entry name" value="HAD_sf"/>
</dbReference>
<dbReference type="Gene3D" id="3.40.50.1000">
    <property type="entry name" value="HAD superfamily/HAD-like"/>
    <property type="match status" value="1"/>
</dbReference>
<dbReference type="InterPro" id="IPR006439">
    <property type="entry name" value="HAD-SF_hydro_IA"/>
</dbReference>
<keyword evidence="4" id="KW-0460">Magnesium</keyword>
<dbReference type="EC" id="3.1.3.77" evidence="4"/>
<dbReference type="HAMAP" id="MF_01681">
    <property type="entry name" value="Salvage_MtnC"/>
    <property type="match status" value="1"/>
</dbReference>
<comment type="cofactor">
    <cofactor evidence="4">
        <name>Mg(2+)</name>
        <dbReference type="ChEBI" id="CHEBI:18420"/>
    </cofactor>
    <text evidence="4">Binds 1 Mg(2+) ion per subunit.</text>
</comment>
<accession>A0A9X3DY53</accession>
<keyword evidence="1 4" id="KW-0028">Amino-acid biosynthesis</keyword>
<dbReference type="InterPro" id="IPR023943">
    <property type="entry name" value="Enolase-ppase_E1"/>
</dbReference>
<evidence type="ECO:0000313" key="6">
    <source>
        <dbReference type="Proteomes" id="UP001144805"/>
    </source>
</evidence>
<dbReference type="GO" id="GO:0000287">
    <property type="term" value="F:magnesium ion binding"/>
    <property type="evidence" value="ECO:0007669"/>
    <property type="project" value="UniProtKB-UniRule"/>
</dbReference>
<dbReference type="Gene3D" id="1.10.720.60">
    <property type="match status" value="1"/>
</dbReference>
<comment type="subunit">
    <text evidence="4">Monomer.</text>
</comment>
<evidence type="ECO:0000256" key="4">
    <source>
        <dbReference type="HAMAP-Rule" id="MF_01681"/>
    </source>
</evidence>
<name>A0A9X3DY53_9HYPH</name>
<dbReference type="GO" id="GO:0043874">
    <property type="term" value="F:acireductone synthase activity"/>
    <property type="evidence" value="ECO:0007669"/>
    <property type="project" value="UniProtKB-EC"/>
</dbReference>
<dbReference type="CDD" id="cd01629">
    <property type="entry name" value="HAD_EP"/>
    <property type="match status" value="1"/>
</dbReference>
<evidence type="ECO:0000256" key="1">
    <source>
        <dbReference type="ARBA" id="ARBA00022605"/>
    </source>
</evidence>
<evidence type="ECO:0000313" key="5">
    <source>
        <dbReference type="EMBL" id="MCX5567809.1"/>
    </source>
</evidence>